<dbReference type="EMBL" id="JAWDGP010004098">
    <property type="protein sequence ID" value="KAK3767905.1"/>
    <property type="molecule type" value="Genomic_DNA"/>
</dbReference>
<reference evidence="1" key="1">
    <citation type="journal article" date="2023" name="G3 (Bethesda)">
        <title>A reference genome for the long-term kleptoplast-retaining sea slug Elysia crispata morphotype clarki.</title>
        <authorList>
            <person name="Eastman K.E."/>
            <person name="Pendleton A.L."/>
            <person name="Shaikh M.A."/>
            <person name="Suttiyut T."/>
            <person name="Ogas R."/>
            <person name="Tomko P."/>
            <person name="Gavelis G."/>
            <person name="Widhalm J.R."/>
            <person name="Wisecaver J.H."/>
        </authorList>
    </citation>
    <scope>NUCLEOTIDE SEQUENCE</scope>
    <source>
        <strain evidence="1">ECLA1</strain>
    </source>
</reference>
<evidence type="ECO:0000313" key="2">
    <source>
        <dbReference type="Proteomes" id="UP001283361"/>
    </source>
</evidence>
<evidence type="ECO:0000313" key="1">
    <source>
        <dbReference type="EMBL" id="KAK3767905.1"/>
    </source>
</evidence>
<keyword evidence="2" id="KW-1185">Reference proteome</keyword>
<protein>
    <submittedName>
        <fullName evidence="1">Uncharacterized protein</fullName>
    </submittedName>
</protein>
<accession>A0AAE0ZEV8</accession>
<dbReference type="Proteomes" id="UP001283361">
    <property type="component" value="Unassembled WGS sequence"/>
</dbReference>
<dbReference type="AlphaFoldDB" id="A0AAE0ZEV8"/>
<gene>
    <name evidence="1" type="ORF">RRG08_059231</name>
</gene>
<comment type="caution">
    <text evidence="1">The sequence shown here is derived from an EMBL/GenBank/DDBJ whole genome shotgun (WGS) entry which is preliminary data.</text>
</comment>
<sequence length="144" mass="15777">MQTRCPGSHSAVLPTPGLDLWNLISINFKSLAVMVEPAVYQCASCIDLLLPLYSTDKSFPGSAPISDTDVSPYLPSACLGNVALHDLRLNWYHSPMVQNIILTSAGIKIRVLSNNNYFIGEGRNVLEPRGLGIKHDHFALVIIF</sequence>
<organism evidence="1 2">
    <name type="scientific">Elysia crispata</name>
    <name type="common">lettuce slug</name>
    <dbReference type="NCBI Taxonomy" id="231223"/>
    <lineage>
        <taxon>Eukaryota</taxon>
        <taxon>Metazoa</taxon>
        <taxon>Spiralia</taxon>
        <taxon>Lophotrochozoa</taxon>
        <taxon>Mollusca</taxon>
        <taxon>Gastropoda</taxon>
        <taxon>Heterobranchia</taxon>
        <taxon>Euthyneura</taxon>
        <taxon>Panpulmonata</taxon>
        <taxon>Sacoglossa</taxon>
        <taxon>Placobranchoidea</taxon>
        <taxon>Plakobranchidae</taxon>
        <taxon>Elysia</taxon>
    </lineage>
</organism>
<name>A0AAE0ZEV8_9GAST</name>
<proteinExistence type="predicted"/>